<evidence type="ECO:0000313" key="1">
    <source>
        <dbReference type="EMBL" id="ADI17207.1"/>
    </source>
</evidence>
<reference evidence="1" key="1">
    <citation type="journal article" date="2011" name="Environ. Microbiol.">
        <title>Time-series analyses of Monterey Bay coastal microbial picoplankton using a 'genome proxy' microarray.</title>
        <authorList>
            <person name="Rich V.I."/>
            <person name="Pham V.D."/>
            <person name="Eppley J."/>
            <person name="Shi Y."/>
            <person name="DeLong E.F."/>
        </authorList>
    </citation>
    <scope>NUCLEOTIDE SEQUENCE</scope>
</reference>
<proteinExistence type="predicted"/>
<dbReference type="AlphaFoldDB" id="E0XS16"/>
<dbReference type="EMBL" id="GU474857">
    <property type="protein sequence ID" value="ADI17207.1"/>
    <property type="molecule type" value="Genomic_DNA"/>
</dbReference>
<accession>E0XS16</accession>
<protein>
    <submittedName>
        <fullName evidence="1">Uncharacterized protein</fullName>
    </submittedName>
</protein>
<sequence length="69" mass="7306">MTSSYGLDITSQLDPRFIPTVPIPTGLYGLIHQPDHLPFSVPALLHTGGTGIFTCFPSASPFGYTLGAD</sequence>
<organism evidence="1">
    <name type="scientific">uncultured delta proteobacterium HF0070_10I02</name>
    <dbReference type="NCBI Taxonomy" id="710824"/>
    <lineage>
        <taxon>Bacteria</taxon>
        <taxon>Deltaproteobacteria</taxon>
        <taxon>environmental samples</taxon>
    </lineage>
</organism>
<name>E0XS16_9DELT</name>